<feature type="domain" description="SusD-like N-terminal" evidence="7">
    <location>
        <begin position="98"/>
        <end position="206"/>
    </location>
</feature>
<feature type="domain" description="RagB/SusD" evidence="6">
    <location>
        <begin position="362"/>
        <end position="520"/>
    </location>
</feature>
<comment type="caution">
    <text evidence="8">The sequence shown here is derived from an EMBL/GenBank/DDBJ whole genome shotgun (WGS) entry which is preliminary data.</text>
</comment>
<keyword evidence="3" id="KW-0732">Signal</keyword>
<dbReference type="RefSeq" id="WP_263038261.1">
    <property type="nucleotide sequence ID" value="NZ_JAOTPL010000013.1"/>
</dbReference>
<evidence type="ECO:0000259" key="7">
    <source>
        <dbReference type="Pfam" id="PF14322"/>
    </source>
</evidence>
<sequence length="523" mass="58447">MKKIFIYSLILISLFEVSSCGKLDLAPEDYYASGNFWKNAAQVDGAMTGLHAQLRDYQFTFYIFGEMRGGLLKTGTGATGTSSLNSGSYITQDLRESNPGVSSWGQLYRALVQVNNFIYQVENNASFLLDAQKSYYLGQAYGLRAFYYFQLARAYGRVPLVIQPTVVVNTPKSQTEAFVPRSKTEKETFDLIKSDIDKSITNFNGDYTTKANKGQWSLAATQMLKTEVYLWTAKVNMDNAAPANTVADLATARSAVEDVIPRYSLQPSFADVFNYNKKGNSEIIFALRYLQGEATNNFGQFLYAQADAMGSFVDKNGVAFSGDPLNIAGGGSILRYEYTYNLYKQYASGDQRADLTFFPIYKKPVSNANGYILMKKFIGTVVNNNRSFSDDVPVYRLAEAYLLLAEIKNKQGQDPGNEVNIVRKRAFGGAIPAGQEFVNGTFEQNELAIFWERTKELVGEGKRWYDLRRMQDANGKPLAFRTDLPLVGVLNEATEKHKLLLPIDRSTLNQDETLEQNPGYPGT</sequence>
<evidence type="ECO:0000256" key="3">
    <source>
        <dbReference type="ARBA" id="ARBA00022729"/>
    </source>
</evidence>
<dbReference type="Pfam" id="PF14322">
    <property type="entry name" value="SusD-like_3"/>
    <property type="match status" value="1"/>
</dbReference>
<accession>A0AAE3IP75</accession>
<dbReference type="EMBL" id="JAOTPL010000013">
    <property type="protein sequence ID" value="MCU7694775.1"/>
    <property type="molecule type" value="Genomic_DNA"/>
</dbReference>
<comment type="similarity">
    <text evidence="2">Belongs to the SusD family.</text>
</comment>
<evidence type="ECO:0000256" key="2">
    <source>
        <dbReference type="ARBA" id="ARBA00006275"/>
    </source>
</evidence>
<organism evidence="8 9">
    <name type="scientific">Haoranjiania flava</name>
    <dbReference type="NCBI Taxonomy" id="1856322"/>
    <lineage>
        <taxon>Bacteria</taxon>
        <taxon>Pseudomonadati</taxon>
        <taxon>Bacteroidota</taxon>
        <taxon>Chitinophagia</taxon>
        <taxon>Chitinophagales</taxon>
        <taxon>Chitinophagaceae</taxon>
        <taxon>Haoranjiania</taxon>
    </lineage>
</organism>
<dbReference type="Proteomes" id="UP001209317">
    <property type="component" value="Unassembled WGS sequence"/>
</dbReference>
<gene>
    <name evidence="8" type="ORF">OD355_09640</name>
</gene>
<keyword evidence="9" id="KW-1185">Reference proteome</keyword>
<keyword evidence="4" id="KW-0472">Membrane</keyword>
<evidence type="ECO:0000256" key="4">
    <source>
        <dbReference type="ARBA" id="ARBA00023136"/>
    </source>
</evidence>
<dbReference type="InterPro" id="IPR012944">
    <property type="entry name" value="SusD_RagB_dom"/>
</dbReference>
<evidence type="ECO:0000259" key="6">
    <source>
        <dbReference type="Pfam" id="PF07980"/>
    </source>
</evidence>
<reference evidence="8" key="1">
    <citation type="submission" date="2022-10" db="EMBL/GenBank/DDBJ databases">
        <authorList>
            <person name="Kim H.S."/>
            <person name="Kim J.-S."/>
            <person name="Suh M.K."/>
            <person name="Eom M.K."/>
            <person name="Lee J.-S."/>
        </authorList>
    </citation>
    <scope>NUCLEOTIDE SEQUENCE</scope>
    <source>
        <strain evidence="8">LIP-5</strain>
    </source>
</reference>
<evidence type="ECO:0000256" key="1">
    <source>
        <dbReference type="ARBA" id="ARBA00004442"/>
    </source>
</evidence>
<keyword evidence="5" id="KW-0998">Cell outer membrane</keyword>
<dbReference type="InterPro" id="IPR033985">
    <property type="entry name" value="SusD-like_N"/>
</dbReference>
<proteinExistence type="inferred from homology"/>
<protein>
    <submittedName>
        <fullName evidence="8">RagB/SusD family nutrient uptake outer membrane protein</fullName>
    </submittedName>
</protein>
<dbReference type="GO" id="GO:0009279">
    <property type="term" value="C:cell outer membrane"/>
    <property type="evidence" value="ECO:0007669"/>
    <property type="project" value="UniProtKB-SubCell"/>
</dbReference>
<evidence type="ECO:0000256" key="5">
    <source>
        <dbReference type="ARBA" id="ARBA00023237"/>
    </source>
</evidence>
<dbReference type="AlphaFoldDB" id="A0AAE3IP75"/>
<evidence type="ECO:0000313" key="8">
    <source>
        <dbReference type="EMBL" id="MCU7694775.1"/>
    </source>
</evidence>
<dbReference type="Pfam" id="PF07980">
    <property type="entry name" value="SusD_RagB"/>
    <property type="match status" value="1"/>
</dbReference>
<comment type="subcellular location">
    <subcellularLocation>
        <location evidence="1">Cell outer membrane</location>
    </subcellularLocation>
</comment>
<evidence type="ECO:0000313" key="9">
    <source>
        <dbReference type="Proteomes" id="UP001209317"/>
    </source>
</evidence>
<dbReference type="SUPFAM" id="SSF48452">
    <property type="entry name" value="TPR-like"/>
    <property type="match status" value="1"/>
</dbReference>
<dbReference type="CDD" id="cd08977">
    <property type="entry name" value="SusD"/>
    <property type="match status" value="1"/>
</dbReference>
<dbReference type="Gene3D" id="1.25.40.390">
    <property type="match status" value="1"/>
</dbReference>
<name>A0AAE3IP75_9BACT</name>
<dbReference type="InterPro" id="IPR011990">
    <property type="entry name" value="TPR-like_helical_dom_sf"/>
</dbReference>